<evidence type="ECO:0000256" key="1">
    <source>
        <dbReference type="SAM" id="MobiDB-lite"/>
    </source>
</evidence>
<sequence length="253" mass="29280">MASSTKESYGRASYVIGRHRKNKVFIWQSKKNHGRVYEFLVSSRFKVPGLVSWKCMHCMQIRAKLKRERQNVKDLKVPLVLIDNDVIREDPDEPLNARHFCKGKDLVDALLKRTKLQYYEECSTSEDPPEVSVDKFAETVLETEILTWMSTCASSRRLVPLEMDAYQRSQMKQSLDDKCERVMRKVIRKRKRTLPSTNHATSDKEEREVRISMDDGFEIEDVTGRPDDADDASLSAIDDNDFIDVVGDTQEIV</sequence>
<reference evidence="3" key="1">
    <citation type="journal article" date="2015" name="Nat. Genet.">
        <title>The genome and transcriptome of the zoonotic hookworm Ancylostoma ceylanicum identify infection-specific gene families.</title>
        <authorList>
            <person name="Schwarz E.M."/>
            <person name="Hu Y."/>
            <person name="Antoshechkin I."/>
            <person name="Miller M.M."/>
            <person name="Sternberg P.W."/>
            <person name="Aroian R.V."/>
        </authorList>
    </citation>
    <scope>NUCLEOTIDE SEQUENCE</scope>
    <source>
        <strain evidence="3">HY135</strain>
    </source>
</reference>
<gene>
    <name evidence="2" type="primary">Acey_s0014.g2414</name>
    <name evidence="2" type="ORF">Y032_0014g2414</name>
</gene>
<dbReference type="AlphaFoldDB" id="A0A016V9Z6"/>
<protein>
    <submittedName>
        <fullName evidence="2">Uncharacterized protein</fullName>
    </submittedName>
</protein>
<name>A0A016V9Z6_9BILA</name>
<evidence type="ECO:0000313" key="2">
    <source>
        <dbReference type="EMBL" id="EYC24275.1"/>
    </source>
</evidence>
<dbReference type="Proteomes" id="UP000024635">
    <property type="component" value="Unassembled WGS sequence"/>
</dbReference>
<dbReference type="OrthoDB" id="5811900at2759"/>
<comment type="caution">
    <text evidence="2">The sequence shown here is derived from an EMBL/GenBank/DDBJ whole genome shotgun (WGS) entry which is preliminary data.</text>
</comment>
<accession>A0A016V9Z6</accession>
<proteinExistence type="predicted"/>
<evidence type="ECO:0000313" key="3">
    <source>
        <dbReference type="Proteomes" id="UP000024635"/>
    </source>
</evidence>
<dbReference type="EMBL" id="JARK01001350">
    <property type="protein sequence ID" value="EYC24275.1"/>
    <property type="molecule type" value="Genomic_DNA"/>
</dbReference>
<organism evidence="2 3">
    <name type="scientific">Ancylostoma ceylanicum</name>
    <dbReference type="NCBI Taxonomy" id="53326"/>
    <lineage>
        <taxon>Eukaryota</taxon>
        <taxon>Metazoa</taxon>
        <taxon>Ecdysozoa</taxon>
        <taxon>Nematoda</taxon>
        <taxon>Chromadorea</taxon>
        <taxon>Rhabditida</taxon>
        <taxon>Rhabditina</taxon>
        <taxon>Rhabditomorpha</taxon>
        <taxon>Strongyloidea</taxon>
        <taxon>Ancylostomatidae</taxon>
        <taxon>Ancylostomatinae</taxon>
        <taxon>Ancylostoma</taxon>
    </lineage>
</organism>
<feature type="compositionally biased region" description="Basic and acidic residues" evidence="1">
    <location>
        <begin position="201"/>
        <end position="213"/>
    </location>
</feature>
<keyword evidence="3" id="KW-1185">Reference proteome</keyword>
<feature type="region of interest" description="Disordered" evidence="1">
    <location>
        <begin position="190"/>
        <end position="234"/>
    </location>
</feature>